<gene>
    <name evidence="2" type="ORF">BWQ96_00504</name>
</gene>
<feature type="transmembrane region" description="Helical" evidence="1">
    <location>
        <begin position="12"/>
        <end position="37"/>
    </location>
</feature>
<feature type="transmembrane region" description="Helical" evidence="1">
    <location>
        <begin position="58"/>
        <end position="78"/>
    </location>
</feature>
<keyword evidence="1" id="KW-1133">Transmembrane helix</keyword>
<sequence length="373" mass="41746">MTLTIPLRPSVTSLVITITSLVVELACLSALFIFNAVCECRSLRNGNRVSVARHRLRIKILTILATLTFVGLEVITSANSHTKPVTESTLSPCIRSVTKQNFDNINSSFDDQTVTNGRDNIGISCVNVGGGEVFVKNGNYSLDTLDVQCGAKPIFSYVSAEKEFLPPASPGVITHCEQDEFLNMGTCASVSLQNKTRLLISERFSEESNFEIDAEFRPTQLFMTIGEDQLESIAKQLLTLYTIGVSDEAEVRRRILTDGIRSQCSFDAETHEFTEIKLWAFILTVIIWAMCITFFLVMLFVRRGVFYDMSNALHWAEKTVYRQLEDDTGTEKGQVRMFVELKGKTDGRTLVAVVHEQVRSKNQDGPENHSFQV</sequence>
<dbReference type="AlphaFoldDB" id="A0A2V3J5B4"/>
<proteinExistence type="predicted"/>
<evidence type="ECO:0000256" key="1">
    <source>
        <dbReference type="SAM" id="Phobius"/>
    </source>
</evidence>
<evidence type="ECO:0000313" key="2">
    <source>
        <dbReference type="EMBL" id="PXF49626.1"/>
    </source>
</evidence>
<keyword evidence="3" id="KW-1185">Reference proteome</keyword>
<accession>A0A2V3J5B4</accession>
<dbReference type="Proteomes" id="UP000247409">
    <property type="component" value="Unassembled WGS sequence"/>
</dbReference>
<keyword evidence="1" id="KW-0472">Membrane</keyword>
<name>A0A2V3J5B4_9FLOR</name>
<dbReference type="OrthoDB" id="10655057at2759"/>
<feature type="transmembrane region" description="Helical" evidence="1">
    <location>
        <begin position="278"/>
        <end position="301"/>
    </location>
</feature>
<organism evidence="2 3">
    <name type="scientific">Gracilariopsis chorda</name>
    <dbReference type="NCBI Taxonomy" id="448386"/>
    <lineage>
        <taxon>Eukaryota</taxon>
        <taxon>Rhodophyta</taxon>
        <taxon>Florideophyceae</taxon>
        <taxon>Rhodymeniophycidae</taxon>
        <taxon>Gracilariales</taxon>
        <taxon>Gracilariaceae</taxon>
        <taxon>Gracilariopsis</taxon>
    </lineage>
</organism>
<keyword evidence="1" id="KW-0812">Transmembrane</keyword>
<protein>
    <submittedName>
        <fullName evidence="2">Uncharacterized protein</fullName>
    </submittedName>
</protein>
<comment type="caution">
    <text evidence="2">The sequence shown here is derived from an EMBL/GenBank/DDBJ whole genome shotgun (WGS) entry which is preliminary data.</text>
</comment>
<evidence type="ECO:0000313" key="3">
    <source>
        <dbReference type="Proteomes" id="UP000247409"/>
    </source>
</evidence>
<dbReference type="EMBL" id="NBIV01000003">
    <property type="protein sequence ID" value="PXF49626.1"/>
    <property type="molecule type" value="Genomic_DNA"/>
</dbReference>
<reference evidence="2 3" key="1">
    <citation type="journal article" date="2018" name="Mol. Biol. Evol.">
        <title>Analysis of the draft genome of the red seaweed Gracilariopsis chorda provides insights into genome size evolution in Rhodophyta.</title>
        <authorList>
            <person name="Lee J."/>
            <person name="Yang E.C."/>
            <person name="Graf L."/>
            <person name="Yang J.H."/>
            <person name="Qiu H."/>
            <person name="Zel Zion U."/>
            <person name="Chan C.X."/>
            <person name="Stephens T.G."/>
            <person name="Weber A.P.M."/>
            <person name="Boo G.H."/>
            <person name="Boo S.M."/>
            <person name="Kim K.M."/>
            <person name="Shin Y."/>
            <person name="Jung M."/>
            <person name="Lee S.J."/>
            <person name="Yim H.S."/>
            <person name="Lee J.H."/>
            <person name="Bhattacharya D."/>
            <person name="Yoon H.S."/>
        </authorList>
    </citation>
    <scope>NUCLEOTIDE SEQUENCE [LARGE SCALE GENOMIC DNA]</scope>
    <source>
        <strain evidence="2 3">SKKU-2015</strain>
        <tissue evidence="2">Whole body</tissue>
    </source>
</reference>